<protein>
    <submittedName>
        <fullName evidence="3">Glycosyl hydrolase family 12</fullName>
    </submittedName>
</protein>
<dbReference type="PANTHER" id="PTHR34002">
    <property type="entry name" value="BLR1656 PROTEIN"/>
    <property type="match status" value="1"/>
</dbReference>
<dbReference type="Gene3D" id="2.60.120.180">
    <property type="match status" value="1"/>
</dbReference>
<evidence type="ECO:0000313" key="3">
    <source>
        <dbReference type="EMBL" id="PRX51494.1"/>
    </source>
</evidence>
<keyword evidence="2" id="KW-0732">Signal</keyword>
<organism evidence="3 4">
    <name type="scientific">Prauserella shujinwangii</name>
    <dbReference type="NCBI Taxonomy" id="1453103"/>
    <lineage>
        <taxon>Bacteria</taxon>
        <taxon>Bacillati</taxon>
        <taxon>Actinomycetota</taxon>
        <taxon>Actinomycetes</taxon>
        <taxon>Pseudonocardiales</taxon>
        <taxon>Pseudonocardiaceae</taxon>
        <taxon>Prauserella</taxon>
    </lineage>
</organism>
<dbReference type="GO" id="GO:0008810">
    <property type="term" value="F:cellulase activity"/>
    <property type="evidence" value="ECO:0007669"/>
    <property type="project" value="InterPro"/>
</dbReference>
<evidence type="ECO:0000256" key="1">
    <source>
        <dbReference type="ARBA" id="ARBA00005519"/>
    </source>
</evidence>
<dbReference type="RefSeq" id="WP_106176945.1">
    <property type="nucleotide sequence ID" value="NZ_PVNH01000001.1"/>
</dbReference>
<comment type="caution">
    <text evidence="3">The sequence shown here is derived from an EMBL/GenBank/DDBJ whole genome shotgun (WGS) entry which is preliminary data.</text>
</comment>
<dbReference type="InterPro" id="IPR013320">
    <property type="entry name" value="ConA-like_dom_sf"/>
</dbReference>
<dbReference type="PANTHER" id="PTHR34002:SF9">
    <property type="entry name" value="XYLOGLUCAN-SPECIFIC ENDO-BETA-1,4-GLUCANASE A"/>
    <property type="match status" value="1"/>
</dbReference>
<dbReference type="SUPFAM" id="SSF49899">
    <property type="entry name" value="Concanavalin A-like lectins/glucanases"/>
    <property type="match status" value="1"/>
</dbReference>
<reference evidence="3 4" key="1">
    <citation type="submission" date="2018-03" db="EMBL/GenBank/DDBJ databases">
        <title>Genomic Encyclopedia of Type Strains, Phase III (KMG-III): the genomes of soil and plant-associated and newly described type strains.</title>
        <authorList>
            <person name="Whitman W."/>
        </authorList>
    </citation>
    <scope>NUCLEOTIDE SEQUENCE [LARGE SCALE GENOMIC DNA]</scope>
    <source>
        <strain evidence="3 4">CGMCC 4.7125</strain>
    </source>
</reference>
<dbReference type="EMBL" id="PVNH01000001">
    <property type="protein sequence ID" value="PRX51494.1"/>
    <property type="molecule type" value="Genomic_DNA"/>
</dbReference>
<dbReference type="PROSITE" id="PS51318">
    <property type="entry name" value="TAT"/>
    <property type="match status" value="1"/>
</dbReference>
<comment type="similarity">
    <text evidence="1">Belongs to the glycosyl hydrolase 12 (cellulase H) family.</text>
</comment>
<sequence length="270" mass="28466">MFPRTTRRGALSAGLAAFACAALVATAPAVTATATAAVTESGTQVAAELLCGKYDSTRVQQGRYIVQNNVWGADTAQCIDVGGTGASFAVTTARHDKPTNGAPAAYPSVYAGCHYQNCTTGSGLPLRVDAMRSVSSSWSTSSPDQGVYNVAYDLWFDPQAGETGQNEAELMIWLKHRGSVQPVGSRVDTVRLAGATWDVWQGNPGWNVISFVRTTPTDAVANLDLTAFTRHAVERGAVGRDWYLTSVQAGFEPWQGGAGLRTHAFSVSAG</sequence>
<evidence type="ECO:0000313" key="4">
    <source>
        <dbReference type="Proteomes" id="UP000238362"/>
    </source>
</evidence>
<dbReference type="Pfam" id="PF01670">
    <property type="entry name" value="Glyco_hydro_12"/>
    <property type="match status" value="1"/>
</dbReference>
<feature type="signal peptide" evidence="2">
    <location>
        <begin position="1"/>
        <end position="36"/>
    </location>
</feature>
<name>A0A2T0M414_9PSEU</name>
<feature type="chain" id="PRO_5015727587" evidence="2">
    <location>
        <begin position="37"/>
        <end position="270"/>
    </location>
</feature>
<gene>
    <name evidence="3" type="ORF">B0I33_101648</name>
</gene>
<accession>A0A2T0M414</accession>
<dbReference type="AlphaFoldDB" id="A0A2T0M414"/>
<dbReference type="InterPro" id="IPR013319">
    <property type="entry name" value="GH11/12"/>
</dbReference>
<proteinExistence type="inferred from homology"/>
<dbReference type="OrthoDB" id="2557744at2"/>
<dbReference type="InterPro" id="IPR002594">
    <property type="entry name" value="GH12"/>
</dbReference>
<dbReference type="GO" id="GO:0000272">
    <property type="term" value="P:polysaccharide catabolic process"/>
    <property type="evidence" value="ECO:0007669"/>
    <property type="project" value="InterPro"/>
</dbReference>
<dbReference type="InterPro" id="IPR006311">
    <property type="entry name" value="TAT_signal"/>
</dbReference>
<keyword evidence="4" id="KW-1185">Reference proteome</keyword>
<keyword evidence="3" id="KW-0378">Hydrolase</keyword>
<dbReference type="Proteomes" id="UP000238362">
    <property type="component" value="Unassembled WGS sequence"/>
</dbReference>
<evidence type="ECO:0000256" key="2">
    <source>
        <dbReference type="SAM" id="SignalP"/>
    </source>
</evidence>
<dbReference type="PROSITE" id="PS51257">
    <property type="entry name" value="PROKAR_LIPOPROTEIN"/>
    <property type="match status" value="1"/>
</dbReference>